<dbReference type="InterPro" id="IPR046357">
    <property type="entry name" value="PPIase_dom_sf"/>
</dbReference>
<dbReference type="KEGG" id="ccro:CMC5_060780"/>
<dbReference type="InterPro" id="IPR027304">
    <property type="entry name" value="Trigger_fact/SurA_dom_sf"/>
</dbReference>
<dbReference type="STRING" id="52.CMC5_060780"/>
<evidence type="ECO:0000313" key="2">
    <source>
        <dbReference type="EMBL" id="AKT41857.1"/>
    </source>
</evidence>
<sequence>MSHELLLAGCLGIAACGLGCRDEGSPPGDPPPSTQRLEGVVARVGDATITAAAVARVAVAQGVSPQLALEKQIDDELFAREAHERGLVSAGALQNRRNILLSRRLLRALLDEAERAGPVTDTELDEVSSRRWLELDRPEAFRTVHAVVQIPEDADPATRAKATRIAEAIRAAVVPSGDIARQDPPPETQRGAQNPDTAQKAFLDAAASVATEDLKVTAEALSPVTASGRVLRPEPQQFDIAFSGAVAKLEARGDITGVFPSAHGLHVAMLLERVPASVFPREERRRMVHEEVMTARARTAHLALMEGLRRQHGNLVRIVDDADASVALVKIEP</sequence>
<dbReference type="EMBL" id="CP012159">
    <property type="protein sequence ID" value="AKT41857.1"/>
    <property type="molecule type" value="Genomic_DNA"/>
</dbReference>
<reference evidence="2 3" key="1">
    <citation type="submission" date="2015-07" db="EMBL/GenBank/DDBJ databases">
        <title>Genome analysis of myxobacterium Chondromyces crocatus Cm c5 reveals a high potential for natural compound synthesis and the genetic basis for the loss of fruiting body formation.</title>
        <authorList>
            <person name="Zaburannyi N."/>
            <person name="Bunk B."/>
            <person name="Maier J."/>
            <person name="Overmann J."/>
            <person name="Mueller R."/>
        </authorList>
    </citation>
    <scope>NUCLEOTIDE SEQUENCE [LARGE SCALE GENOMIC DNA]</scope>
    <source>
        <strain evidence="2 3">Cm c5</strain>
    </source>
</reference>
<dbReference type="RefSeq" id="WP_156338950.1">
    <property type="nucleotide sequence ID" value="NZ_CP012159.1"/>
</dbReference>
<protein>
    <recommendedName>
        <fullName evidence="4">PpiC domain-containing protein</fullName>
    </recommendedName>
</protein>
<dbReference type="OrthoDB" id="5518306at2"/>
<proteinExistence type="predicted"/>
<dbReference type="Gene3D" id="3.10.50.40">
    <property type="match status" value="1"/>
</dbReference>
<dbReference type="AlphaFoldDB" id="A0A0K1EMI7"/>
<evidence type="ECO:0008006" key="4">
    <source>
        <dbReference type="Google" id="ProtNLM"/>
    </source>
</evidence>
<dbReference type="SUPFAM" id="SSF109998">
    <property type="entry name" value="Triger factor/SurA peptide-binding domain-like"/>
    <property type="match status" value="1"/>
</dbReference>
<dbReference type="Proteomes" id="UP000067626">
    <property type="component" value="Chromosome"/>
</dbReference>
<organism evidence="2 3">
    <name type="scientific">Chondromyces crocatus</name>
    <dbReference type="NCBI Taxonomy" id="52"/>
    <lineage>
        <taxon>Bacteria</taxon>
        <taxon>Pseudomonadati</taxon>
        <taxon>Myxococcota</taxon>
        <taxon>Polyangia</taxon>
        <taxon>Polyangiales</taxon>
        <taxon>Polyangiaceae</taxon>
        <taxon>Chondromyces</taxon>
    </lineage>
</organism>
<name>A0A0K1EMI7_CHOCO</name>
<evidence type="ECO:0000313" key="3">
    <source>
        <dbReference type="Proteomes" id="UP000067626"/>
    </source>
</evidence>
<accession>A0A0K1EMI7</accession>
<evidence type="ECO:0000256" key="1">
    <source>
        <dbReference type="SAM" id="MobiDB-lite"/>
    </source>
</evidence>
<keyword evidence="3" id="KW-1185">Reference proteome</keyword>
<dbReference type="GO" id="GO:0003755">
    <property type="term" value="F:peptidyl-prolyl cis-trans isomerase activity"/>
    <property type="evidence" value="ECO:0007669"/>
    <property type="project" value="InterPro"/>
</dbReference>
<feature type="region of interest" description="Disordered" evidence="1">
    <location>
        <begin position="175"/>
        <end position="194"/>
    </location>
</feature>
<gene>
    <name evidence="2" type="ORF">CMC5_060780</name>
</gene>